<dbReference type="OrthoDB" id="27932at2157"/>
<dbReference type="Gene3D" id="1.20.950.20">
    <property type="entry name" value="Transmembrane di-heme cytochromes, Chain C"/>
    <property type="match status" value="1"/>
</dbReference>
<evidence type="ECO:0000256" key="5">
    <source>
        <dbReference type="ARBA" id="ARBA00022692"/>
    </source>
</evidence>
<evidence type="ECO:0000256" key="6">
    <source>
        <dbReference type="ARBA" id="ARBA00022723"/>
    </source>
</evidence>
<gene>
    <name evidence="16" type="primary">narI</name>
    <name evidence="16" type="ORF">D1869_14130</name>
    <name evidence="15" type="ORF">HNQ62_002079</name>
</gene>
<dbReference type="GO" id="GO:0009055">
    <property type="term" value="F:electron transfer activity"/>
    <property type="evidence" value="ECO:0007669"/>
    <property type="project" value="TreeGrafter"/>
</dbReference>
<evidence type="ECO:0000256" key="2">
    <source>
        <dbReference type="ARBA" id="ARBA00022448"/>
    </source>
</evidence>
<keyword evidence="2" id="KW-0813">Transport</keyword>
<feature type="transmembrane region" description="Helical" evidence="13">
    <location>
        <begin position="183"/>
        <end position="206"/>
    </location>
</feature>
<dbReference type="InterPro" id="IPR023234">
    <property type="entry name" value="NarG-like_domain"/>
</dbReference>
<keyword evidence="5 13" id="KW-0812">Transmembrane</keyword>
<dbReference type="AlphaFoldDB" id="A0A650CKC0"/>
<dbReference type="SUPFAM" id="SSF103501">
    <property type="entry name" value="Respiratory nitrate reductase 1 gamma chain"/>
    <property type="match status" value="1"/>
</dbReference>
<evidence type="ECO:0000256" key="4">
    <source>
        <dbReference type="ARBA" id="ARBA00022617"/>
    </source>
</evidence>
<evidence type="ECO:0000313" key="17">
    <source>
        <dbReference type="Proteomes" id="UP000427373"/>
    </source>
</evidence>
<keyword evidence="6" id="KW-0479">Metal-binding</keyword>
<dbReference type="GO" id="GO:0020037">
    <property type="term" value="F:heme binding"/>
    <property type="evidence" value="ECO:0007669"/>
    <property type="project" value="TreeGrafter"/>
</dbReference>
<dbReference type="GO" id="GO:0008940">
    <property type="term" value="F:nitrate reductase activity"/>
    <property type="evidence" value="ECO:0007669"/>
    <property type="project" value="InterPro"/>
</dbReference>
<comment type="subcellular location">
    <subcellularLocation>
        <location evidence="1">Cell membrane</location>
        <topology evidence="1">Multi-pass membrane protein</topology>
    </subcellularLocation>
</comment>
<evidence type="ECO:0000256" key="10">
    <source>
        <dbReference type="ARBA" id="ARBA00023004"/>
    </source>
</evidence>
<dbReference type="KEGG" id="soh:D1869_14130"/>
<evidence type="ECO:0000256" key="3">
    <source>
        <dbReference type="ARBA" id="ARBA00022475"/>
    </source>
</evidence>
<keyword evidence="11" id="KW-0534">Nitrate assimilation</keyword>
<organism evidence="16 17">
    <name type="scientific">Sulfurisphaera ohwakuensis</name>
    <dbReference type="NCBI Taxonomy" id="69656"/>
    <lineage>
        <taxon>Archaea</taxon>
        <taxon>Thermoproteota</taxon>
        <taxon>Thermoprotei</taxon>
        <taxon>Sulfolobales</taxon>
        <taxon>Sulfolobaceae</taxon>
        <taxon>Sulfurisphaera</taxon>
    </lineage>
</organism>
<keyword evidence="17" id="KW-1185">Reference proteome</keyword>
<evidence type="ECO:0000256" key="12">
    <source>
        <dbReference type="ARBA" id="ARBA00023136"/>
    </source>
</evidence>
<protein>
    <submittedName>
        <fullName evidence="15">Nitrate reductase gamma subunit</fullName>
        <ecNumber evidence="15 16">1.7.99.4</ecNumber>
    </submittedName>
    <submittedName>
        <fullName evidence="16">Respiratory nitrate reductase subunit gamma</fullName>
    </submittedName>
</protein>
<dbReference type="RefSeq" id="WP_156015686.1">
    <property type="nucleotide sequence ID" value="NZ_AP031374.1"/>
</dbReference>
<feature type="transmembrane region" description="Helical" evidence="13">
    <location>
        <begin position="86"/>
        <end position="111"/>
    </location>
</feature>
<dbReference type="PANTHER" id="PTHR30598">
    <property type="entry name" value="NITRATE REDUCTASE PRIVATE CHAPERONE, REDOX ENZYME MATURATION PROTEIN REMP FAMILY"/>
    <property type="match status" value="1"/>
</dbReference>
<dbReference type="PANTHER" id="PTHR30598:SF3">
    <property type="entry name" value="RESPIRATORY NITRATE REDUCTASE 1 GAMMA CHAIN"/>
    <property type="match status" value="1"/>
</dbReference>
<evidence type="ECO:0000313" key="16">
    <source>
        <dbReference type="EMBL" id="QGR18198.1"/>
    </source>
</evidence>
<dbReference type="GO" id="GO:0005886">
    <property type="term" value="C:plasma membrane"/>
    <property type="evidence" value="ECO:0007669"/>
    <property type="project" value="UniProtKB-SubCell"/>
</dbReference>
<dbReference type="EMBL" id="JACHFY010000013">
    <property type="protein sequence ID" value="MBB5254305.1"/>
    <property type="molecule type" value="Genomic_DNA"/>
</dbReference>
<evidence type="ECO:0000256" key="9">
    <source>
        <dbReference type="ARBA" id="ARBA00023002"/>
    </source>
</evidence>
<dbReference type="Proteomes" id="UP000427373">
    <property type="component" value="Chromosome"/>
</dbReference>
<keyword evidence="4" id="KW-0349">Heme</keyword>
<evidence type="ECO:0000256" key="8">
    <source>
        <dbReference type="ARBA" id="ARBA00022989"/>
    </source>
</evidence>
<evidence type="ECO:0000256" key="11">
    <source>
        <dbReference type="ARBA" id="ARBA00023063"/>
    </source>
</evidence>
<sequence length="224" mass="25852">MNYFWVIYPYVAVTIFFGGYIYTYLTRRYYWSARSFELLAKRTHTYASNFFHYGIVIVLLGHLVGIAIPASALLVIGLTYSLHEAVAFYLGALFGVIAIIGLVWLLILSYLTRASASLSITDHLVYIVLILVIATGLYNTLIVHPDYMTTVAPWFQGLITFHPNTSLIEKAPLSLQIHVALSFLLYALWPFSRLVHVFTFPITYLWRPYIVYRGYRYSRVVRKR</sequence>
<dbReference type="EMBL" id="CP045484">
    <property type="protein sequence ID" value="QGR18198.1"/>
    <property type="molecule type" value="Genomic_DNA"/>
</dbReference>
<keyword evidence="9 16" id="KW-0560">Oxidoreductase</keyword>
<dbReference type="EC" id="1.7.99.4" evidence="15 16"/>
<dbReference type="GO" id="GO:0046872">
    <property type="term" value="F:metal ion binding"/>
    <property type="evidence" value="ECO:0007669"/>
    <property type="project" value="UniProtKB-KW"/>
</dbReference>
<name>A0A650CKC0_SULOH</name>
<dbReference type="Pfam" id="PF02665">
    <property type="entry name" value="Nitrate_red_gam"/>
    <property type="match status" value="1"/>
</dbReference>
<dbReference type="NCBIfam" id="TIGR00351">
    <property type="entry name" value="narI"/>
    <property type="match status" value="1"/>
</dbReference>
<feature type="transmembrane region" description="Helical" evidence="13">
    <location>
        <begin position="50"/>
        <end position="80"/>
    </location>
</feature>
<accession>A0A650CKC0</accession>
<keyword evidence="3" id="KW-1003">Cell membrane</keyword>
<proteinExistence type="predicted"/>
<feature type="transmembrane region" description="Helical" evidence="13">
    <location>
        <begin position="6"/>
        <end position="25"/>
    </location>
</feature>
<dbReference type="GeneID" id="95644087"/>
<feature type="domain" description="NarG-like" evidence="14">
    <location>
        <begin position="3"/>
        <end position="213"/>
    </location>
</feature>
<evidence type="ECO:0000256" key="13">
    <source>
        <dbReference type="SAM" id="Phobius"/>
    </source>
</evidence>
<reference evidence="15 18" key="2">
    <citation type="submission" date="2020-08" db="EMBL/GenBank/DDBJ databases">
        <title>Genomic Encyclopedia of Type Strains, Phase IV (KMG-IV): sequencing the most valuable type-strain genomes for metagenomic binning, comparative biology and taxonomic classification.</title>
        <authorList>
            <person name="Goeker M."/>
        </authorList>
    </citation>
    <scope>NUCLEOTIDE SEQUENCE [LARGE SCALE GENOMIC DNA]</scope>
    <source>
        <strain evidence="15 18">DSM 12421</strain>
    </source>
</reference>
<dbReference type="InterPro" id="IPR036197">
    <property type="entry name" value="NarG-like_sf"/>
</dbReference>
<evidence type="ECO:0000256" key="1">
    <source>
        <dbReference type="ARBA" id="ARBA00004651"/>
    </source>
</evidence>
<reference evidence="16 17" key="1">
    <citation type="submission" date="2019-10" db="EMBL/GenBank/DDBJ databases">
        <title>Genome Sequences from Six Type Strain Members of the Archaeal Family Sulfolobaceae: Acidianus ambivalens, Acidianus infernus, Metallosphaera prunae, Stygiolobus azoricus, Sulfolobus metallicus, and Sulfurisphaera ohwakuensis.</title>
        <authorList>
            <person name="Counts J.A."/>
            <person name="Kelly R.M."/>
        </authorList>
    </citation>
    <scope>NUCLEOTIDE SEQUENCE [LARGE SCALE GENOMIC DNA]</scope>
    <source>
        <strain evidence="16 17">TA-1</strain>
    </source>
</reference>
<evidence type="ECO:0000256" key="7">
    <source>
        <dbReference type="ARBA" id="ARBA00022982"/>
    </source>
</evidence>
<dbReference type="Proteomes" id="UP000582213">
    <property type="component" value="Unassembled WGS sequence"/>
</dbReference>
<feature type="transmembrane region" description="Helical" evidence="13">
    <location>
        <begin position="123"/>
        <end position="143"/>
    </location>
</feature>
<keyword evidence="10" id="KW-0408">Iron</keyword>
<dbReference type="InterPro" id="IPR003816">
    <property type="entry name" value="Nitrate_red_gam"/>
</dbReference>
<evidence type="ECO:0000313" key="15">
    <source>
        <dbReference type="EMBL" id="MBB5254305.1"/>
    </source>
</evidence>
<keyword evidence="8 13" id="KW-1133">Transmembrane helix</keyword>
<dbReference type="GO" id="GO:0019645">
    <property type="term" value="P:anaerobic electron transport chain"/>
    <property type="evidence" value="ECO:0007669"/>
    <property type="project" value="TreeGrafter"/>
</dbReference>
<evidence type="ECO:0000313" key="18">
    <source>
        <dbReference type="Proteomes" id="UP000582213"/>
    </source>
</evidence>
<keyword evidence="12 13" id="KW-0472">Membrane</keyword>
<evidence type="ECO:0000259" key="14">
    <source>
        <dbReference type="Pfam" id="PF02665"/>
    </source>
</evidence>
<dbReference type="GO" id="GO:0042128">
    <property type="term" value="P:nitrate assimilation"/>
    <property type="evidence" value="ECO:0007669"/>
    <property type="project" value="UniProtKB-KW"/>
</dbReference>
<dbReference type="GO" id="GO:0009325">
    <property type="term" value="C:nitrate reductase complex"/>
    <property type="evidence" value="ECO:0007669"/>
    <property type="project" value="InterPro"/>
</dbReference>
<dbReference type="InterPro" id="IPR051936">
    <property type="entry name" value="Heme-iron_electron_transfer"/>
</dbReference>
<keyword evidence="7" id="KW-0249">Electron transport</keyword>